<feature type="transmembrane region" description="Helical" evidence="6">
    <location>
        <begin position="41"/>
        <end position="66"/>
    </location>
</feature>
<dbReference type="AlphaFoldDB" id="B9Z0P6"/>
<dbReference type="RefSeq" id="WP_008952688.1">
    <property type="nucleotide sequence ID" value="NZ_ACIS01000002.1"/>
</dbReference>
<keyword evidence="4 6" id="KW-1133">Transmembrane helix</keyword>
<evidence type="ECO:0000256" key="2">
    <source>
        <dbReference type="ARBA" id="ARBA00022475"/>
    </source>
</evidence>
<feature type="transmembrane region" description="Helical" evidence="6">
    <location>
        <begin position="184"/>
        <end position="203"/>
    </location>
</feature>
<name>B9Z0P6_9NEIS</name>
<dbReference type="eggNOG" id="COG1280">
    <property type="taxonomic scope" value="Bacteria"/>
</dbReference>
<sequence>MDALTTLAAVLGIYIPVIVTPGPNFLVVTQTAISSSREQSIHTALGVALGSTIMACLAVSGMNLLLQSFPQIQFVIHVMGGSYLLYLACKVWREGGKPAVEQHSVISQNSGQSFRRGLITNLTNPKALAFFSTIFATVLTPTSPTWVKVVCVMAIGLISTFWHLFLATLFATKRIQMKYNNFRGMIHLIAATVLALFGAGLLIL</sequence>
<proteinExistence type="predicted"/>
<dbReference type="Pfam" id="PF01810">
    <property type="entry name" value="LysE"/>
    <property type="match status" value="1"/>
</dbReference>
<evidence type="ECO:0000256" key="4">
    <source>
        <dbReference type="ARBA" id="ARBA00022989"/>
    </source>
</evidence>
<evidence type="ECO:0000256" key="5">
    <source>
        <dbReference type="ARBA" id="ARBA00023136"/>
    </source>
</evidence>
<feature type="transmembrane region" description="Helical" evidence="6">
    <location>
        <begin position="146"/>
        <end position="172"/>
    </location>
</feature>
<evidence type="ECO:0000256" key="1">
    <source>
        <dbReference type="ARBA" id="ARBA00004651"/>
    </source>
</evidence>
<dbReference type="GO" id="GO:0005886">
    <property type="term" value="C:plasma membrane"/>
    <property type="evidence" value="ECO:0007669"/>
    <property type="project" value="UniProtKB-SubCell"/>
</dbReference>
<dbReference type="GO" id="GO:0015171">
    <property type="term" value="F:amino acid transmembrane transporter activity"/>
    <property type="evidence" value="ECO:0007669"/>
    <property type="project" value="TreeGrafter"/>
</dbReference>
<keyword evidence="2" id="KW-1003">Cell membrane</keyword>
<dbReference type="Proteomes" id="UP000003165">
    <property type="component" value="Unassembled WGS sequence"/>
</dbReference>
<keyword evidence="8" id="KW-1185">Reference proteome</keyword>
<reference evidence="7 8" key="1">
    <citation type="submission" date="2009-02" db="EMBL/GenBank/DDBJ databases">
        <title>Sequencing of the draft genome and assembly of Lutiella nitroferrum 2002.</title>
        <authorList>
            <consortium name="US DOE Joint Genome Institute (JGI-PGF)"/>
            <person name="Lucas S."/>
            <person name="Copeland A."/>
            <person name="Lapidus A."/>
            <person name="Glavina del Rio T."/>
            <person name="Tice H."/>
            <person name="Bruce D."/>
            <person name="Goodwin L."/>
            <person name="Pitluck S."/>
            <person name="Larimer F."/>
            <person name="Land M.L."/>
            <person name="Hauser L."/>
            <person name="Coates J.D."/>
        </authorList>
    </citation>
    <scope>NUCLEOTIDE SEQUENCE [LARGE SCALE GENOMIC DNA]</scope>
    <source>
        <strain evidence="7 8">2002</strain>
    </source>
</reference>
<comment type="caution">
    <text evidence="7">The sequence shown here is derived from an EMBL/GenBank/DDBJ whole genome shotgun (WGS) entry which is preliminary data.</text>
</comment>
<evidence type="ECO:0000313" key="8">
    <source>
        <dbReference type="Proteomes" id="UP000003165"/>
    </source>
</evidence>
<keyword evidence="3 6" id="KW-0812">Transmembrane</keyword>
<accession>B9Z0P6</accession>
<feature type="transmembrane region" description="Helical" evidence="6">
    <location>
        <begin position="6"/>
        <end position="29"/>
    </location>
</feature>
<dbReference type="PANTHER" id="PTHR30086">
    <property type="entry name" value="ARGININE EXPORTER PROTEIN ARGO"/>
    <property type="match status" value="1"/>
</dbReference>
<evidence type="ECO:0000256" key="3">
    <source>
        <dbReference type="ARBA" id="ARBA00022692"/>
    </source>
</evidence>
<gene>
    <name evidence="7" type="ORF">FuraDRAFT_0668</name>
</gene>
<protein>
    <submittedName>
        <fullName evidence="7">Lysine exporter protein (LYSE/YGGA)</fullName>
    </submittedName>
</protein>
<keyword evidence="5 6" id="KW-0472">Membrane</keyword>
<feature type="transmembrane region" description="Helical" evidence="6">
    <location>
        <begin position="122"/>
        <end position="140"/>
    </location>
</feature>
<dbReference type="EMBL" id="ACIS01000002">
    <property type="protein sequence ID" value="EEG09652.1"/>
    <property type="molecule type" value="Genomic_DNA"/>
</dbReference>
<dbReference type="PANTHER" id="PTHR30086:SF21">
    <property type="entry name" value="TRANSPORT PROTEIN"/>
    <property type="match status" value="1"/>
</dbReference>
<evidence type="ECO:0000313" key="7">
    <source>
        <dbReference type="EMBL" id="EEG09652.1"/>
    </source>
</evidence>
<evidence type="ECO:0000256" key="6">
    <source>
        <dbReference type="SAM" id="Phobius"/>
    </source>
</evidence>
<comment type="subcellular location">
    <subcellularLocation>
        <location evidence="1">Cell membrane</location>
        <topology evidence="1">Multi-pass membrane protein</topology>
    </subcellularLocation>
</comment>
<organism evidence="7 8">
    <name type="scientific">Pseudogulbenkiania ferrooxidans 2002</name>
    <dbReference type="NCBI Taxonomy" id="279714"/>
    <lineage>
        <taxon>Bacteria</taxon>
        <taxon>Pseudomonadati</taxon>
        <taxon>Pseudomonadota</taxon>
        <taxon>Betaproteobacteria</taxon>
        <taxon>Neisseriales</taxon>
        <taxon>Chromobacteriaceae</taxon>
        <taxon>Pseudogulbenkiania</taxon>
    </lineage>
</organism>
<dbReference type="InterPro" id="IPR001123">
    <property type="entry name" value="LeuE-type"/>
</dbReference>